<dbReference type="PROSITE" id="PS00758">
    <property type="entry name" value="ARGE_DAPE_CPG2_1"/>
    <property type="match status" value="1"/>
</dbReference>
<evidence type="ECO:0000259" key="5">
    <source>
        <dbReference type="Pfam" id="PF07687"/>
    </source>
</evidence>
<dbReference type="eggNOG" id="arCOG01107">
    <property type="taxonomic scope" value="Archaea"/>
</dbReference>
<evidence type="ECO:0000256" key="1">
    <source>
        <dbReference type="ARBA" id="ARBA00001947"/>
    </source>
</evidence>
<evidence type="ECO:0000256" key="2">
    <source>
        <dbReference type="ARBA" id="ARBA00022723"/>
    </source>
</evidence>
<evidence type="ECO:0000256" key="4">
    <source>
        <dbReference type="ARBA" id="ARBA00022833"/>
    </source>
</evidence>
<dbReference type="PANTHER" id="PTHR43808">
    <property type="entry name" value="ACETYLORNITHINE DEACETYLASE"/>
    <property type="match status" value="1"/>
</dbReference>
<gene>
    <name evidence="6" type="ORF">Natoc_3097</name>
</gene>
<reference evidence="6 7" key="1">
    <citation type="submission" date="2012-11" db="EMBL/GenBank/DDBJ databases">
        <title>FINISHED of Natronococcus occultus SP4, DSM 3396.</title>
        <authorList>
            <consortium name="DOE Joint Genome Institute"/>
            <person name="Eisen J."/>
            <person name="Huntemann M."/>
            <person name="Wei C.-L."/>
            <person name="Han J."/>
            <person name="Detter J.C."/>
            <person name="Han C."/>
            <person name="Tapia R."/>
            <person name="Chen A."/>
            <person name="Kyrpides N."/>
            <person name="Mavromatis K."/>
            <person name="Markowitz V."/>
            <person name="Szeto E."/>
            <person name="Ivanova N."/>
            <person name="Mikhailova N."/>
            <person name="Ovchinnikova G."/>
            <person name="Pagani I."/>
            <person name="Pati A."/>
            <person name="Goodwin L."/>
            <person name="Nordberg H.P."/>
            <person name="Cantor M.N."/>
            <person name="Hua S.X."/>
            <person name="Woyke T."/>
            <person name="Eisen J."/>
            <person name="Klenk H.-P."/>
            <person name="Klenk H.-P."/>
        </authorList>
    </citation>
    <scope>NUCLEOTIDE SEQUENCE [LARGE SCALE GENOMIC DNA]</scope>
    <source>
        <strain evidence="6 7">SP4</strain>
    </source>
</reference>
<dbReference type="GO" id="GO:0046872">
    <property type="term" value="F:metal ion binding"/>
    <property type="evidence" value="ECO:0007669"/>
    <property type="project" value="UniProtKB-KW"/>
</dbReference>
<keyword evidence="4" id="KW-0862">Zinc</keyword>
<dbReference type="EMBL" id="CP003929">
    <property type="protein sequence ID" value="AGB38840.1"/>
    <property type="molecule type" value="Genomic_DNA"/>
</dbReference>
<dbReference type="InterPro" id="IPR001261">
    <property type="entry name" value="ArgE/DapE_CS"/>
</dbReference>
<dbReference type="InterPro" id="IPR011650">
    <property type="entry name" value="Peptidase_M20_dimer"/>
</dbReference>
<comment type="cofactor">
    <cofactor evidence="1">
        <name>Zn(2+)</name>
        <dbReference type="ChEBI" id="CHEBI:29105"/>
    </cofactor>
</comment>
<dbReference type="GeneID" id="14403484"/>
<dbReference type="Pfam" id="PF01546">
    <property type="entry name" value="Peptidase_M20"/>
    <property type="match status" value="1"/>
</dbReference>
<dbReference type="InterPro" id="IPR002933">
    <property type="entry name" value="Peptidase_M20"/>
</dbReference>
<organism evidence="6 7">
    <name type="scientific">Natronococcus occultus SP4</name>
    <dbReference type="NCBI Taxonomy" id="694430"/>
    <lineage>
        <taxon>Archaea</taxon>
        <taxon>Methanobacteriati</taxon>
        <taxon>Methanobacteriota</taxon>
        <taxon>Stenosarchaea group</taxon>
        <taxon>Halobacteria</taxon>
        <taxon>Halobacteriales</taxon>
        <taxon>Natrialbaceae</taxon>
        <taxon>Natronococcus</taxon>
    </lineage>
</organism>
<protein>
    <submittedName>
        <fullName evidence="6">Acetylornithine deacetylase/succinyldiaminopimelate desuccinylase-like deacylase</fullName>
    </submittedName>
</protein>
<evidence type="ECO:0000256" key="3">
    <source>
        <dbReference type="ARBA" id="ARBA00022801"/>
    </source>
</evidence>
<dbReference type="OrthoDB" id="24854at2157"/>
<dbReference type="Gene3D" id="3.30.70.360">
    <property type="match status" value="1"/>
</dbReference>
<feature type="domain" description="Peptidase M20 dimerisation" evidence="5">
    <location>
        <begin position="204"/>
        <end position="332"/>
    </location>
</feature>
<dbReference type="GO" id="GO:0016787">
    <property type="term" value="F:hydrolase activity"/>
    <property type="evidence" value="ECO:0007669"/>
    <property type="project" value="UniProtKB-KW"/>
</dbReference>
<dbReference type="AlphaFoldDB" id="L0K2S8"/>
<dbReference type="Gene3D" id="3.40.630.10">
    <property type="entry name" value="Zn peptidases"/>
    <property type="match status" value="1"/>
</dbReference>
<dbReference type="RefSeq" id="WP_015322279.1">
    <property type="nucleotide sequence ID" value="NC_019974.1"/>
</dbReference>
<keyword evidence="2" id="KW-0479">Metal-binding</keyword>
<dbReference type="InterPro" id="IPR036264">
    <property type="entry name" value="Bact_exopeptidase_dim_dom"/>
</dbReference>
<keyword evidence="7" id="KW-1185">Reference proteome</keyword>
<dbReference type="STRING" id="694430.Natoc_3097"/>
<dbReference type="InterPro" id="IPR050072">
    <property type="entry name" value="Peptidase_M20A"/>
</dbReference>
<name>L0K2S8_9EURY</name>
<sequence>MATTNTEVGQWIDDHETEMIEFLEEYIRYRSPTEEEAAVQREFIEPFFRDEMAWDSVDVVDVSEDGDRPNINARLIGDGEGETLLFNGHSDVVDVSEAAEEAWTTDPWDPVIEDGRLYGRGANDMKGPNTAMIWAANAVMEADVELGGDLLMSIVVGEELAQQEYGSIAATEAFLEDGIEIPICLNTEPTNNEIHTKSAATFDFEITIRGKDVHTSQRNLTQYPQRHDIPIGDEVGVDAGLIMAELLQEFAELEHQWNMRYRDEIYGGGGTPAPDSQGVGPIGINCTVLEAGDYIASIPGQATIEGHVFYPPFVDDEELWGEMQDVVDSLAVTHDWLAEHPPEMRWKTVFDWPAFEVPIEHPACQTLGAVVESVTERQPVYSGFKAVADNSYIQRECGVDTISFGPGDLLMGAHGPDEYLPLEQFVAATKVYAEMICAWCGGDRHNE</sequence>
<evidence type="ECO:0000313" key="7">
    <source>
        <dbReference type="Proteomes" id="UP000010878"/>
    </source>
</evidence>
<proteinExistence type="predicted"/>
<dbReference type="SUPFAM" id="SSF55031">
    <property type="entry name" value="Bacterial exopeptidase dimerisation domain"/>
    <property type="match status" value="1"/>
</dbReference>
<dbReference type="SUPFAM" id="SSF53187">
    <property type="entry name" value="Zn-dependent exopeptidases"/>
    <property type="match status" value="1"/>
</dbReference>
<dbReference type="Pfam" id="PF07687">
    <property type="entry name" value="M20_dimer"/>
    <property type="match status" value="1"/>
</dbReference>
<keyword evidence="3" id="KW-0378">Hydrolase</keyword>
<dbReference type="PANTHER" id="PTHR43808:SF25">
    <property type="entry name" value="PEPTIDASE M20 DIMERISATION DOMAIN-CONTAINING PROTEIN"/>
    <property type="match status" value="1"/>
</dbReference>
<dbReference type="Proteomes" id="UP000010878">
    <property type="component" value="Chromosome"/>
</dbReference>
<dbReference type="HOGENOM" id="CLU_021802_0_2_2"/>
<dbReference type="KEGG" id="nou:Natoc_3097"/>
<evidence type="ECO:0000313" key="6">
    <source>
        <dbReference type="EMBL" id="AGB38840.1"/>
    </source>
</evidence>
<accession>L0K2S8</accession>